<evidence type="ECO:0000313" key="7">
    <source>
        <dbReference type="Proteomes" id="UP000075680"/>
    </source>
</evidence>
<feature type="transmembrane region" description="Helical" evidence="4">
    <location>
        <begin position="508"/>
        <end position="527"/>
    </location>
</feature>
<evidence type="ECO:0000256" key="4">
    <source>
        <dbReference type="SAM" id="Phobius"/>
    </source>
</evidence>
<protein>
    <submittedName>
        <fullName evidence="6">Phage-related minor tail protein</fullName>
    </submittedName>
</protein>
<dbReference type="PATRIC" id="fig|52133.18.peg.3112"/>
<dbReference type="RefSeq" id="WP_061519597.1">
    <property type="nucleotide sequence ID" value="NZ_JRUE01000229.1"/>
</dbReference>
<dbReference type="InterPro" id="IPR010090">
    <property type="entry name" value="Phage_tape_meas"/>
</dbReference>
<sequence>MANKRLNALITIGGAVAGSLKTAIGSTTSQLGKIGTEVNKLKRNQTELSHAIQTFGGMGKNVDNLRAKYSTVTAEINRLTKAQERLNQVESARLKNREKFEQAKGQIGGAIATTITIGAPIKMAADFETAMLGVAKQLDGARDSSGKLTQDFFDMRKEILHLGDTLPVTNNELAVMAGSGLKMGIAKNDIIGYTKEVVKMGTAFELPYDQLAEDMGKIANMYKRPIKNISELADTINYLDDNALSAGGDIIDFMQRVGGTASMVKISDKNVAAMGSTLLSLGEKSETASTAVNAVFSKLGAAKTQSKPFQQMVKEIGMSTNELAAGMQTDAVGTIFKVMDKINALPEIAKGDNASRIDAIATLFGAEHWDTFAKLQENRGELERQIQLANSKDAKGSMDKEFAARMETTQAQWKTFKNKIVRGGVAIGSVLLPIVNEIMGKVGTVVAAFVDWAEANPKLTSTIVKVAAGFMAFKVGILAIKLALFAIKSPIIGIVSGFARLSTSGLTLGKVFTVLKAPFLIFGGAVSKLKGVLGGSAQAIARFATSGSMIRTTFSVIGTVIKQIGLALLRTPWGAVAAIAIGAGMAIYKYWDFIKAFFQGFWQGLKAGIEPFTSAVSGLIQSTPLLGAAWDIVSKAVSTVFNWFKDLLKPVNASKEDIEKATSAGKAFGEIVGSAINLVLTPLKAVINGFSWIINNASKVGGVWGSVKSWWKGDNEPSMPKIGETRMNRPTSQSLPPTVARPTQVPPTIARAPSQRVAPQQNFTNSFTIHAAPGQDPKQIAQEAVKLMRQETAVAQRSSNLDWGYSQ</sequence>
<keyword evidence="4" id="KW-0472">Membrane</keyword>
<feature type="coiled-coil region" evidence="2">
    <location>
        <begin position="62"/>
        <end position="99"/>
    </location>
</feature>
<accession>A0A150HKG1</accession>
<comment type="caution">
    <text evidence="6">The sequence shown here is derived from an EMBL/GenBank/DDBJ whole genome shotgun (WGS) entry which is preliminary data.</text>
</comment>
<feature type="domain" description="Phage tail tape measure protein" evidence="5">
    <location>
        <begin position="156"/>
        <end position="365"/>
    </location>
</feature>
<dbReference type="AlphaFoldDB" id="A0A150HKG1"/>
<dbReference type="Pfam" id="PF10145">
    <property type="entry name" value="PhageMin_Tail"/>
    <property type="match status" value="1"/>
</dbReference>
<keyword evidence="4" id="KW-0812">Transmembrane</keyword>
<feature type="transmembrane region" description="Helical" evidence="4">
    <location>
        <begin position="539"/>
        <end position="561"/>
    </location>
</feature>
<feature type="region of interest" description="Disordered" evidence="3">
    <location>
        <begin position="715"/>
        <end position="743"/>
    </location>
</feature>
<evidence type="ECO:0000259" key="5">
    <source>
        <dbReference type="Pfam" id="PF10145"/>
    </source>
</evidence>
<evidence type="ECO:0000313" key="6">
    <source>
        <dbReference type="EMBL" id="KXZ64578.1"/>
    </source>
</evidence>
<name>A0A150HKG1_9GAMM</name>
<keyword evidence="4" id="KW-1133">Transmembrane helix</keyword>
<gene>
    <name evidence="6" type="ORF">AVENLUH5627_03038</name>
</gene>
<organism evidence="6 7">
    <name type="scientific">Acinetobacter venetianus</name>
    <dbReference type="NCBI Taxonomy" id="52133"/>
    <lineage>
        <taxon>Bacteria</taxon>
        <taxon>Pseudomonadati</taxon>
        <taxon>Pseudomonadota</taxon>
        <taxon>Gammaproteobacteria</taxon>
        <taxon>Moraxellales</taxon>
        <taxon>Moraxellaceae</taxon>
        <taxon>Acinetobacter</taxon>
    </lineage>
</organism>
<feature type="transmembrane region" description="Helical" evidence="4">
    <location>
        <begin position="573"/>
        <end position="591"/>
    </location>
</feature>
<feature type="transmembrane region" description="Helical" evidence="4">
    <location>
        <begin position="466"/>
        <end position="487"/>
    </location>
</feature>
<evidence type="ECO:0000256" key="3">
    <source>
        <dbReference type="SAM" id="MobiDB-lite"/>
    </source>
</evidence>
<dbReference type="NCBIfam" id="TIGR01760">
    <property type="entry name" value="tape_meas_TP901"/>
    <property type="match status" value="1"/>
</dbReference>
<keyword evidence="1" id="KW-1188">Viral release from host cell</keyword>
<dbReference type="PANTHER" id="PTHR37813">
    <property type="entry name" value="FELS-2 PROPHAGE PROTEIN"/>
    <property type="match status" value="1"/>
</dbReference>
<dbReference type="Proteomes" id="UP000075680">
    <property type="component" value="Unassembled WGS sequence"/>
</dbReference>
<keyword evidence="2" id="KW-0175">Coiled coil</keyword>
<proteinExistence type="predicted"/>
<evidence type="ECO:0000256" key="1">
    <source>
        <dbReference type="ARBA" id="ARBA00022612"/>
    </source>
</evidence>
<reference evidence="6 7" key="1">
    <citation type="journal article" date="2016" name="Sci. Rep.">
        <title>Genomic and phenotypic characterization of the species Acinetobacter venetianus.</title>
        <authorList>
            <person name="Fondi M."/>
            <person name="Maida I."/>
            <person name="Perrin E."/>
            <person name="Orlandini V."/>
            <person name="La Torre L."/>
            <person name="Bosi E."/>
            <person name="Negroni A."/>
            <person name="Zanaroli G."/>
            <person name="Fava F."/>
            <person name="Decorosi F."/>
            <person name="Giovannetti L."/>
            <person name="Viti C."/>
            <person name="Vaneechoutte M."/>
            <person name="Dijkshoorn L."/>
            <person name="Fani R."/>
        </authorList>
    </citation>
    <scope>NUCLEOTIDE SEQUENCE [LARGE SCALE GENOMIC DNA]</scope>
    <source>
        <strain evidence="6 7">LUH5627</strain>
    </source>
</reference>
<dbReference type="PANTHER" id="PTHR37813:SF1">
    <property type="entry name" value="FELS-2 PROPHAGE PROTEIN"/>
    <property type="match status" value="1"/>
</dbReference>
<dbReference type="EMBL" id="JRUE01000229">
    <property type="protein sequence ID" value="KXZ64578.1"/>
    <property type="molecule type" value="Genomic_DNA"/>
</dbReference>
<evidence type="ECO:0000256" key="2">
    <source>
        <dbReference type="SAM" id="Coils"/>
    </source>
</evidence>